<dbReference type="EMBL" id="CP049056">
    <property type="protein sequence ID" value="QIE54589.1"/>
    <property type="molecule type" value="Genomic_DNA"/>
</dbReference>
<dbReference type="PROSITE" id="PS51257">
    <property type="entry name" value="PROKAR_LIPOPROTEIN"/>
    <property type="match status" value="1"/>
</dbReference>
<keyword evidence="2" id="KW-1185">Reference proteome</keyword>
<evidence type="ECO:0000313" key="2">
    <source>
        <dbReference type="Proteomes" id="UP000503336"/>
    </source>
</evidence>
<reference evidence="1 2" key="1">
    <citation type="submission" date="2020-02" db="EMBL/GenBank/DDBJ databases">
        <title>complete genome sequence of Rhodobacteraceae bacterium.</title>
        <authorList>
            <person name="Park J."/>
            <person name="Kim Y.-S."/>
            <person name="Kim K.-H."/>
        </authorList>
    </citation>
    <scope>NUCLEOTIDE SEQUENCE [LARGE SCALE GENOMIC DNA]</scope>
    <source>
        <strain evidence="1 2">RR4-56</strain>
    </source>
</reference>
<evidence type="ECO:0000313" key="1">
    <source>
        <dbReference type="EMBL" id="QIE54589.1"/>
    </source>
</evidence>
<proteinExistence type="predicted"/>
<name>A0A7L5BYA9_9RHOB</name>
<organism evidence="1 2">
    <name type="scientific">Pikeienuella piscinae</name>
    <dbReference type="NCBI Taxonomy" id="2748098"/>
    <lineage>
        <taxon>Bacteria</taxon>
        <taxon>Pseudomonadati</taxon>
        <taxon>Pseudomonadota</taxon>
        <taxon>Alphaproteobacteria</taxon>
        <taxon>Rhodobacterales</taxon>
        <taxon>Paracoccaceae</taxon>
        <taxon>Pikeienuella</taxon>
    </lineage>
</organism>
<dbReference type="Proteomes" id="UP000503336">
    <property type="component" value="Chromosome"/>
</dbReference>
<dbReference type="AlphaFoldDB" id="A0A7L5BYA9"/>
<sequence>MKRIGAALASILTAVALSGCSGSIFGDDAEEAAAQAAQLPHKIPVERIETMELGRLYDGYMLTAYAIAPGVGYYQPELRPRYEGGLSADGFYEFDFLVRPPEDLTIDPGAPLSARMVRGDFELPVDKLRGAAGVRVWSAQDSVEGRF</sequence>
<gene>
    <name evidence="1" type="ORF">G5B40_03530</name>
</gene>
<protein>
    <submittedName>
        <fullName evidence="1">Uncharacterized protein</fullName>
    </submittedName>
</protein>
<dbReference type="KEGG" id="hdh:G5B40_03530"/>
<accession>A0A7L5BYA9</accession>
<dbReference type="RefSeq" id="WP_165095069.1">
    <property type="nucleotide sequence ID" value="NZ_CP049056.1"/>
</dbReference>